<gene>
    <name evidence="2" type="ORF">JDV02_001350</name>
</gene>
<dbReference type="AlphaFoldDB" id="A0A9Q8V6D0"/>
<protein>
    <submittedName>
        <fullName evidence="2">Uncharacterized protein</fullName>
    </submittedName>
</protein>
<dbReference type="RefSeq" id="XP_047838231.1">
    <property type="nucleotide sequence ID" value="XM_047982269.1"/>
</dbReference>
<feature type="compositionally biased region" description="Low complexity" evidence="1">
    <location>
        <begin position="137"/>
        <end position="147"/>
    </location>
</feature>
<evidence type="ECO:0000313" key="3">
    <source>
        <dbReference type="Proteomes" id="UP000829364"/>
    </source>
</evidence>
<dbReference type="GeneID" id="72063313"/>
<reference evidence="2" key="1">
    <citation type="submission" date="2021-11" db="EMBL/GenBank/DDBJ databases">
        <title>Purpureocillium_takamizusanense_genome.</title>
        <authorList>
            <person name="Nguyen N.-H."/>
        </authorList>
    </citation>
    <scope>NUCLEOTIDE SEQUENCE</scope>
    <source>
        <strain evidence="2">PT3</strain>
    </source>
</reference>
<organism evidence="2 3">
    <name type="scientific">Purpureocillium takamizusanense</name>
    <dbReference type="NCBI Taxonomy" id="2060973"/>
    <lineage>
        <taxon>Eukaryota</taxon>
        <taxon>Fungi</taxon>
        <taxon>Dikarya</taxon>
        <taxon>Ascomycota</taxon>
        <taxon>Pezizomycotina</taxon>
        <taxon>Sordariomycetes</taxon>
        <taxon>Hypocreomycetidae</taxon>
        <taxon>Hypocreales</taxon>
        <taxon>Ophiocordycipitaceae</taxon>
        <taxon>Purpureocillium</taxon>
    </lineage>
</organism>
<keyword evidence="3" id="KW-1185">Reference proteome</keyword>
<dbReference type="KEGG" id="ptkz:JDV02_001350"/>
<accession>A0A9Q8V6D0</accession>
<dbReference type="EMBL" id="CP086354">
    <property type="protein sequence ID" value="UNI14750.1"/>
    <property type="molecule type" value="Genomic_DNA"/>
</dbReference>
<proteinExistence type="predicted"/>
<evidence type="ECO:0000313" key="2">
    <source>
        <dbReference type="EMBL" id="UNI14750.1"/>
    </source>
</evidence>
<evidence type="ECO:0000256" key="1">
    <source>
        <dbReference type="SAM" id="MobiDB-lite"/>
    </source>
</evidence>
<sequence>MPIRNPFARKPGALAHDENLRPEQVTGQATTPGFERVDTVGSKASSVLSIRSAKSHDTGEYKMSGASQSFPVYPVGQFIRCGRHWMLLLRGSAGGALVTGPAHVDACLGVTVVNDSGVYLPPSPPEEKGQWPRKYLSSRTSSDTRSSFGDIEPFSISRESFDSYRRSFDISARSPINGHDMPTRQSLDSARFPRLPRSAIDRRMMERQPPTAEEGFEDVGLDDHKQPPRKRGFFSKFGDNQDKEGHLGEPSPVSRFLMPGRKRGHSGQGSELGAMDRPQTTESR</sequence>
<name>A0A9Q8V6D0_9HYPO</name>
<feature type="region of interest" description="Disordered" evidence="1">
    <location>
        <begin position="172"/>
        <end position="284"/>
    </location>
</feature>
<feature type="region of interest" description="Disordered" evidence="1">
    <location>
        <begin position="121"/>
        <end position="151"/>
    </location>
</feature>
<dbReference type="Proteomes" id="UP000829364">
    <property type="component" value="Chromosome 1"/>
</dbReference>
<dbReference type="OrthoDB" id="5397330at2759"/>